<dbReference type="InterPro" id="IPR044862">
    <property type="entry name" value="Pro_4_hyd_alph_FE2OG_OXY"/>
</dbReference>
<accession>A0ABP3XTA6</accession>
<reference evidence="3" key="1">
    <citation type="journal article" date="2019" name="Int. J. Syst. Evol. Microbiol.">
        <title>The Global Catalogue of Microorganisms (GCM) 10K type strain sequencing project: providing services to taxonomists for standard genome sequencing and annotation.</title>
        <authorList>
            <consortium name="The Broad Institute Genomics Platform"/>
            <consortium name="The Broad Institute Genome Sequencing Center for Infectious Disease"/>
            <person name="Wu L."/>
            <person name="Ma J."/>
        </authorList>
    </citation>
    <scope>NUCLEOTIDE SEQUENCE [LARGE SCALE GENOMIC DNA]</scope>
    <source>
        <strain evidence="3">JCM 16082</strain>
    </source>
</reference>
<organism evidence="2 3">
    <name type="scientific">Gangjinia marincola</name>
    <dbReference type="NCBI Taxonomy" id="578463"/>
    <lineage>
        <taxon>Bacteria</taxon>
        <taxon>Pseudomonadati</taxon>
        <taxon>Bacteroidota</taxon>
        <taxon>Flavobacteriia</taxon>
        <taxon>Flavobacteriales</taxon>
        <taxon>Flavobacteriaceae</taxon>
        <taxon>Gangjinia</taxon>
    </lineage>
</organism>
<feature type="domain" description="Prolyl 4-hydroxylase alpha subunit Fe(2+) 2OG dioxygenase" evidence="1">
    <location>
        <begin position="120"/>
        <end position="215"/>
    </location>
</feature>
<protein>
    <recommendedName>
        <fullName evidence="1">Prolyl 4-hydroxylase alpha subunit Fe(2+) 2OG dioxygenase domain-containing protein</fullName>
    </recommendedName>
</protein>
<name>A0ABP3XTA6_9FLAO</name>
<dbReference type="EMBL" id="BAAAFG010000002">
    <property type="protein sequence ID" value="GAA0871191.1"/>
    <property type="molecule type" value="Genomic_DNA"/>
</dbReference>
<proteinExistence type="predicted"/>
<evidence type="ECO:0000259" key="1">
    <source>
        <dbReference type="Pfam" id="PF13640"/>
    </source>
</evidence>
<dbReference type="Pfam" id="PF13640">
    <property type="entry name" value="2OG-FeII_Oxy_3"/>
    <property type="match status" value="1"/>
</dbReference>
<comment type="caution">
    <text evidence="2">The sequence shown here is derived from an EMBL/GenBank/DDBJ whole genome shotgun (WGS) entry which is preliminary data.</text>
</comment>
<evidence type="ECO:0000313" key="2">
    <source>
        <dbReference type="EMBL" id="GAA0871191.1"/>
    </source>
</evidence>
<sequence>MSYKREDIATFILEKLKQHREVLEKQFLESGEQIGFFYVDDLLPAELVREIYTKFPDPGMLTLKKSIREFKHVTAQMDQYHPLLEETLYAFQDKRIVDAISEICHINQLEPDHQLYAGGISMMSKDHFLNPHLDNSHDKERNRWRVLNLLYYVTQDWEESYGGNLEVWPQGVEEAPITIVSKFNRLAVMATHQDSWHSVSRVSVDKTRCCISNYYFSNDPLRESDRFHVTSFRGRPGEKFKDAILTLDAKARMLVRKFFKKGIVENKHVYKKDDFNN</sequence>
<keyword evidence="3" id="KW-1185">Reference proteome</keyword>
<evidence type="ECO:0000313" key="3">
    <source>
        <dbReference type="Proteomes" id="UP001500507"/>
    </source>
</evidence>
<dbReference type="Gene3D" id="2.60.120.620">
    <property type="entry name" value="q2cbj1_9rhob like domain"/>
    <property type="match status" value="1"/>
</dbReference>
<dbReference type="RefSeq" id="WP_343762997.1">
    <property type="nucleotide sequence ID" value="NZ_BAAAFG010000002.1"/>
</dbReference>
<gene>
    <name evidence="2" type="ORF">GCM10009117_03370</name>
</gene>
<dbReference type="Proteomes" id="UP001500507">
    <property type="component" value="Unassembled WGS sequence"/>
</dbReference>